<dbReference type="CDD" id="cd03257">
    <property type="entry name" value="ABC_NikE_OppD_transporters"/>
    <property type="match status" value="1"/>
</dbReference>
<evidence type="ECO:0000256" key="3">
    <source>
        <dbReference type="ARBA" id="ARBA00022741"/>
    </source>
</evidence>
<evidence type="ECO:0000256" key="4">
    <source>
        <dbReference type="ARBA" id="ARBA00022840"/>
    </source>
</evidence>
<dbReference type="InterPro" id="IPR027417">
    <property type="entry name" value="P-loop_NTPase"/>
</dbReference>
<evidence type="ECO:0000256" key="2">
    <source>
        <dbReference type="ARBA" id="ARBA00022448"/>
    </source>
</evidence>
<dbReference type="AlphaFoldDB" id="A0A2W2ARQ7"/>
<keyword evidence="4 6" id="KW-0067">ATP-binding</keyword>
<evidence type="ECO:0000313" key="6">
    <source>
        <dbReference type="EMBL" id="PZF78041.1"/>
    </source>
</evidence>
<keyword evidence="3" id="KW-0547">Nucleotide-binding</keyword>
<comment type="caution">
    <text evidence="6">The sequence shown here is derived from an EMBL/GenBank/DDBJ whole genome shotgun (WGS) entry which is preliminary data.</text>
</comment>
<reference evidence="7" key="1">
    <citation type="submission" date="2018-06" db="EMBL/GenBank/DDBJ databases">
        <title>Aestuariibacter litoralis strain KCTC 52945T.</title>
        <authorList>
            <person name="Li X."/>
            <person name="Salam N."/>
            <person name="Li J.-L."/>
            <person name="Chen Y.-M."/>
            <person name="Yang Z.-W."/>
            <person name="Zhang L.-Y."/>
            <person name="Han M.-X."/>
            <person name="Xiao M."/>
            <person name="Li W.-J."/>
        </authorList>
    </citation>
    <scope>NUCLEOTIDE SEQUENCE [LARGE SCALE GENOMIC DNA]</scope>
    <source>
        <strain evidence="7">KCTC 52945</strain>
    </source>
</reference>
<name>A0A2W2ARQ7_9HYPH</name>
<protein>
    <submittedName>
        <fullName evidence="6">ABC transporter ATP-binding protein</fullName>
    </submittedName>
</protein>
<dbReference type="RefSeq" id="WP_111196950.1">
    <property type="nucleotide sequence ID" value="NZ_QKVK01000002.1"/>
</dbReference>
<dbReference type="Proteomes" id="UP000248795">
    <property type="component" value="Unassembled WGS sequence"/>
</dbReference>
<gene>
    <name evidence="6" type="ORF">DK847_06345</name>
</gene>
<dbReference type="PANTHER" id="PTHR43776:SF7">
    <property type="entry name" value="D,D-DIPEPTIDE TRANSPORT ATP-BINDING PROTEIN DDPF-RELATED"/>
    <property type="match status" value="1"/>
</dbReference>
<evidence type="ECO:0000256" key="1">
    <source>
        <dbReference type="ARBA" id="ARBA00005417"/>
    </source>
</evidence>
<dbReference type="InterPro" id="IPR050319">
    <property type="entry name" value="ABC_transp_ATP-bind"/>
</dbReference>
<evidence type="ECO:0000313" key="7">
    <source>
        <dbReference type="Proteomes" id="UP000248795"/>
    </source>
</evidence>
<dbReference type="Gene3D" id="3.40.50.300">
    <property type="entry name" value="P-loop containing nucleotide triphosphate hydrolases"/>
    <property type="match status" value="1"/>
</dbReference>
<evidence type="ECO:0000259" key="5">
    <source>
        <dbReference type="PROSITE" id="PS50893"/>
    </source>
</evidence>
<sequence length="274" mass="29979">MLIEARNISLDVPDMGHQVLIGQRRKLRILNNVSISLKKGETVGLVGESGSGKTSLGRSLLRLYEPSEGQLLFEGQDITHAGPAQLKPLRRRMQMIFQDPQSSLNPRHTIGNILATALKLNGMDAGETSIAAILDRVGLPSSAIRRYPHQLSGGQRQRVGIARAVALKPDFVVADEIVSGLDVSTQAQVLDLLRGLRDEMGLALAFISHDLSVVRYLCERVVIMKGGEIVEEGQTAEVFARPRTDFTRTLIASIPLPEVTPGWLDETPLERARP</sequence>
<dbReference type="SUPFAM" id="SSF52540">
    <property type="entry name" value="P-loop containing nucleoside triphosphate hydrolases"/>
    <property type="match status" value="1"/>
</dbReference>
<dbReference type="InterPro" id="IPR017871">
    <property type="entry name" value="ABC_transporter-like_CS"/>
</dbReference>
<dbReference type="PANTHER" id="PTHR43776">
    <property type="entry name" value="TRANSPORT ATP-BINDING PROTEIN"/>
    <property type="match status" value="1"/>
</dbReference>
<dbReference type="PROSITE" id="PS00211">
    <property type="entry name" value="ABC_TRANSPORTER_1"/>
    <property type="match status" value="1"/>
</dbReference>
<accession>A0A2W2ARQ7</accession>
<keyword evidence="2" id="KW-0813">Transport</keyword>
<dbReference type="GO" id="GO:0055085">
    <property type="term" value="P:transmembrane transport"/>
    <property type="evidence" value="ECO:0007669"/>
    <property type="project" value="UniProtKB-ARBA"/>
</dbReference>
<keyword evidence="7" id="KW-1185">Reference proteome</keyword>
<dbReference type="GO" id="GO:0005524">
    <property type="term" value="F:ATP binding"/>
    <property type="evidence" value="ECO:0007669"/>
    <property type="project" value="UniProtKB-KW"/>
</dbReference>
<dbReference type="Pfam" id="PF00005">
    <property type="entry name" value="ABC_tran"/>
    <property type="match status" value="1"/>
</dbReference>
<dbReference type="PROSITE" id="PS50893">
    <property type="entry name" value="ABC_TRANSPORTER_2"/>
    <property type="match status" value="1"/>
</dbReference>
<dbReference type="SMART" id="SM00382">
    <property type="entry name" value="AAA"/>
    <property type="match status" value="1"/>
</dbReference>
<comment type="similarity">
    <text evidence="1">Belongs to the ABC transporter superfamily.</text>
</comment>
<organism evidence="6 7">
    <name type="scientific">Aestuariivirga litoralis</name>
    <dbReference type="NCBI Taxonomy" id="2650924"/>
    <lineage>
        <taxon>Bacteria</taxon>
        <taxon>Pseudomonadati</taxon>
        <taxon>Pseudomonadota</taxon>
        <taxon>Alphaproteobacteria</taxon>
        <taxon>Hyphomicrobiales</taxon>
        <taxon>Aestuariivirgaceae</taxon>
        <taxon>Aestuariivirga</taxon>
    </lineage>
</organism>
<dbReference type="InterPro" id="IPR003439">
    <property type="entry name" value="ABC_transporter-like_ATP-bd"/>
</dbReference>
<proteinExistence type="inferred from homology"/>
<dbReference type="GO" id="GO:0016887">
    <property type="term" value="F:ATP hydrolysis activity"/>
    <property type="evidence" value="ECO:0007669"/>
    <property type="project" value="InterPro"/>
</dbReference>
<dbReference type="InterPro" id="IPR003593">
    <property type="entry name" value="AAA+_ATPase"/>
</dbReference>
<feature type="domain" description="ABC transporter" evidence="5">
    <location>
        <begin position="10"/>
        <end position="251"/>
    </location>
</feature>
<dbReference type="EMBL" id="QKVK01000002">
    <property type="protein sequence ID" value="PZF78041.1"/>
    <property type="molecule type" value="Genomic_DNA"/>
</dbReference>